<proteinExistence type="predicted"/>
<keyword evidence="3" id="KW-1185">Reference proteome</keyword>
<dbReference type="Gene3D" id="3.40.30.10">
    <property type="entry name" value="Glutaredoxin"/>
    <property type="match status" value="1"/>
</dbReference>
<dbReference type="InterPro" id="IPR011990">
    <property type="entry name" value="TPR-like_helical_dom_sf"/>
</dbReference>
<dbReference type="PANTHER" id="PTHR43601">
    <property type="entry name" value="THIOREDOXIN, MITOCHONDRIAL"/>
    <property type="match status" value="1"/>
</dbReference>
<protein>
    <submittedName>
        <fullName evidence="2">Tetratricopeptide repeat protein</fullName>
    </submittedName>
</protein>
<dbReference type="Pfam" id="PF14559">
    <property type="entry name" value="TPR_19"/>
    <property type="match status" value="1"/>
</dbReference>
<gene>
    <name evidence="2" type="ORF">JAO78_006270</name>
</gene>
<dbReference type="RefSeq" id="WP_226750509.1">
    <property type="nucleotide sequence ID" value="NZ_JAEINI020000003.1"/>
</dbReference>
<dbReference type="PANTHER" id="PTHR43601:SF3">
    <property type="entry name" value="THIOREDOXIN, MITOCHONDRIAL"/>
    <property type="match status" value="1"/>
</dbReference>
<dbReference type="PROSITE" id="PS51352">
    <property type="entry name" value="THIOREDOXIN_2"/>
    <property type="match status" value="1"/>
</dbReference>
<reference evidence="2 3" key="1">
    <citation type="submission" date="2021-10" db="EMBL/GenBank/DDBJ databases">
        <title>Alishewanella koreense sp. nov. isolated from seawater of southwestern coast in South Korea and the proposal for the reclassification of Rheinheimera perlucida and Rheinheimera tuosuensis as Arsukibacterium perlucida and Arsukibacterium tuosuensis.</title>
        <authorList>
            <person name="Kim K.H."/>
            <person name="Ruan W."/>
            <person name="Kim K.R."/>
            <person name="Baek J.H."/>
            <person name="Jeon C.O."/>
        </authorList>
    </citation>
    <scope>NUCLEOTIDE SEQUENCE [LARGE SCALE GENOMIC DNA]</scope>
    <source>
        <strain evidence="2 3">16-MA</strain>
    </source>
</reference>
<dbReference type="CDD" id="cd02956">
    <property type="entry name" value="ybbN"/>
    <property type="match status" value="1"/>
</dbReference>
<evidence type="ECO:0000313" key="3">
    <source>
        <dbReference type="Proteomes" id="UP000633814"/>
    </source>
</evidence>
<name>A0ABS8C268_9ALTE</name>
<accession>A0ABS8C268</accession>
<dbReference type="InterPro" id="IPR036249">
    <property type="entry name" value="Thioredoxin-like_sf"/>
</dbReference>
<dbReference type="Proteomes" id="UP000633814">
    <property type="component" value="Unassembled WGS sequence"/>
</dbReference>
<evidence type="ECO:0000313" key="2">
    <source>
        <dbReference type="EMBL" id="MCB5226416.1"/>
    </source>
</evidence>
<evidence type="ECO:0000259" key="1">
    <source>
        <dbReference type="PROSITE" id="PS51352"/>
    </source>
</evidence>
<dbReference type="Gene3D" id="1.25.40.10">
    <property type="entry name" value="Tetratricopeptide repeat domain"/>
    <property type="match status" value="2"/>
</dbReference>
<feature type="domain" description="Thioredoxin" evidence="1">
    <location>
        <begin position="1"/>
        <end position="110"/>
    </location>
</feature>
<dbReference type="InterPro" id="IPR013766">
    <property type="entry name" value="Thioredoxin_domain"/>
</dbReference>
<dbReference type="Pfam" id="PF00085">
    <property type="entry name" value="Thioredoxin"/>
    <property type="match status" value="1"/>
</dbReference>
<sequence>MQNPIVDVSMMNAREILDRSMQQLVIFQFWSARSTGCQQLSATLTKIVQQYPKQLCLAKVDCDAEQDLAMQFGVQSLPTVMFIKEGQPVDGFAGVATEQQILQRLAAYLPKPEDDLLAKAQRQLEAGQMNAAYPLLAEALTLAPERVEIKIWLADCAISLGQLTQAEKLLAEVRLADQDALYKTVLAKLELAQQATNTPEIQALEAKLAAAPEDKQVIEQLAVQYQAVLRSEEALALLLKILQQDLNFGQSKKLYLDILAALPKGDPLASQYRRRLYALLY</sequence>
<dbReference type="SUPFAM" id="SSF48452">
    <property type="entry name" value="TPR-like"/>
    <property type="match status" value="1"/>
</dbReference>
<dbReference type="EMBL" id="JAEINI020000003">
    <property type="protein sequence ID" value="MCB5226416.1"/>
    <property type="molecule type" value="Genomic_DNA"/>
</dbReference>
<dbReference type="SUPFAM" id="SSF52833">
    <property type="entry name" value="Thioredoxin-like"/>
    <property type="match status" value="1"/>
</dbReference>
<dbReference type="Pfam" id="PF14561">
    <property type="entry name" value="TPR_20"/>
    <property type="match status" value="1"/>
</dbReference>
<organism evidence="2 3">
    <name type="scientific">Alishewanella maricola</name>
    <dbReference type="NCBI Taxonomy" id="2795740"/>
    <lineage>
        <taxon>Bacteria</taxon>
        <taxon>Pseudomonadati</taxon>
        <taxon>Pseudomonadota</taxon>
        <taxon>Gammaproteobacteria</taxon>
        <taxon>Alteromonadales</taxon>
        <taxon>Alteromonadaceae</taxon>
        <taxon>Alishewanella</taxon>
    </lineage>
</organism>
<comment type="caution">
    <text evidence="2">The sequence shown here is derived from an EMBL/GenBank/DDBJ whole genome shotgun (WGS) entry which is preliminary data.</text>
</comment>